<comment type="subunit">
    <text evidence="4">Homodimer.</text>
</comment>
<dbReference type="RefSeq" id="WP_303490323.1">
    <property type="nucleotide sequence ID" value="NZ_JAUOPB010000001.1"/>
</dbReference>
<sequence length="289" mass="31936">MTEFVYSRNCEVFDGTPVPEGMRRVVLQVEYDGSPYCGFQRQLTAPNTVQAELEKALSSVANEPVTIVCAGRTDAGVHATSQIVHFDTLASRPSKAWLQGVNTHLPFSIRVVSAKEVGFDFHARFSALSRTYRYVIHVSQVRSAHLVNGVTWVKLPQKLSGLDVNAMQEAASLLLGEHDFTSFRTVHCQAASPVRTMEVADVVQMGEFIVVQVTANAFLHHMVRNIVGVLLRVGRGELKPSRVTELIALRDRSQAAETAPAAGLYFVNVQYPERFAMPMHCKGPIFLPL</sequence>
<comment type="caution">
    <text evidence="4">Lacks conserved residue(s) required for the propagation of feature annotation.</text>
</comment>
<comment type="caution">
    <text evidence="9">The sequence shown here is derived from an EMBL/GenBank/DDBJ whole genome shotgun (WGS) entry which is preliminary data.</text>
</comment>
<dbReference type="Proteomes" id="UP001169760">
    <property type="component" value="Unassembled WGS sequence"/>
</dbReference>
<evidence type="ECO:0000256" key="2">
    <source>
        <dbReference type="ARBA" id="ARBA00022694"/>
    </source>
</evidence>
<feature type="domain" description="Pseudouridine synthase I TruA alpha/beta" evidence="8">
    <location>
        <begin position="29"/>
        <end position="125"/>
    </location>
</feature>
<dbReference type="EC" id="5.4.99.12" evidence="4"/>
<evidence type="ECO:0000313" key="9">
    <source>
        <dbReference type="EMBL" id="MDO6421103.1"/>
    </source>
</evidence>
<comment type="catalytic activity">
    <reaction evidence="4 7">
        <text>uridine(38/39/40) in tRNA = pseudouridine(38/39/40) in tRNA</text>
        <dbReference type="Rhea" id="RHEA:22376"/>
        <dbReference type="Rhea" id="RHEA-COMP:10085"/>
        <dbReference type="Rhea" id="RHEA-COMP:10087"/>
        <dbReference type="ChEBI" id="CHEBI:65314"/>
        <dbReference type="ChEBI" id="CHEBI:65315"/>
        <dbReference type="EC" id="5.4.99.12"/>
    </reaction>
</comment>
<dbReference type="InterPro" id="IPR020095">
    <property type="entry name" value="PsdUridine_synth_TruA_C"/>
</dbReference>
<dbReference type="PANTHER" id="PTHR11142">
    <property type="entry name" value="PSEUDOURIDYLATE SYNTHASE"/>
    <property type="match status" value="1"/>
</dbReference>
<dbReference type="GO" id="GO:0003723">
    <property type="term" value="F:RNA binding"/>
    <property type="evidence" value="ECO:0007669"/>
    <property type="project" value="InterPro"/>
</dbReference>
<dbReference type="NCBIfam" id="TIGR00071">
    <property type="entry name" value="hisT_truA"/>
    <property type="match status" value="1"/>
</dbReference>
<dbReference type="FunFam" id="3.30.70.580:FF:000001">
    <property type="entry name" value="tRNA pseudouridine synthase A"/>
    <property type="match status" value="1"/>
</dbReference>
<evidence type="ECO:0000256" key="5">
    <source>
        <dbReference type="PIRSR" id="PIRSR001430-1"/>
    </source>
</evidence>
<feature type="binding site" evidence="4 6">
    <location>
        <position position="132"/>
    </location>
    <ligand>
        <name>substrate</name>
    </ligand>
</feature>
<keyword evidence="2 4" id="KW-0819">tRNA processing</keyword>
<feature type="domain" description="Pseudouridine synthase I TruA alpha/beta" evidence="8">
    <location>
        <begin position="170"/>
        <end position="272"/>
    </location>
</feature>
<keyword evidence="3 4" id="KW-0413">Isomerase</keyword>
<dbReference type="Gene3D" id="3.30.70.660">
    <property type="entry name" value="Pseudouridine synthase I, catalytic domain, C-terminal subdomain"/>
    <property type="match status" value="1"/>
</dbReference>
<evidence type="ECO:0000256" key="3">
    <source>
        <dbReference type="ARBA" id="ARBA00023235"/>
    </source>
</evidence>
<comment type="similarity">
    <text evidence="1 4 7">Belongs to the tRNA pseudouridine synthase TruA family.</text>
</comment>
<evidence type="ECO:0000256" key="7">
    <source>
        <dbReference type="RuleBase" id="RU003792"/>
    </source>
</evidence>
<reference evidence="9" key="1">
    <citation type="submission" date="2023-07" db="EMBL/GenBank/DDBJ databases">
        <title>Genome content predicts the carbon catabolic preferences of heterotrophic bacteria.</title>
        <authorList>
            <person name="Gralka M."/>
        </authorList>
    </citation>
    <scope>NUCLEOTIDE SEQUENCE</scope>
    <source>
        <strain evidence="9">I3M17_2</strain>
    </source>
</reference>
<dbReference type="SUPFAM" id="SSF55120">
    <property type="entry name" value="Pseudouridine synthase"/>
    <property type="match status" value="1"/>
</dbReference>
<dbReference type="Gene3D" id="3.30.70.580">
    <property type="entry name" value="Pseudouridine synthase I, catalytic domain, N-terminal subdomain"/>
    <property type="match status" value="1"/>
</dbReference>
<accession>A0AAW7X284</accession>
<dbReference type="GO" id="GO:0031119">
    <property type="term" value="P:tRNA pseudouridine synthesis"/>
    <property type="evidence" value="ECO:0007669"/>
    <property type="project" value="UniProtKB-UniRule"/>
</dbReference>
<dbReference type="InterPro" id="IPR020097">
    <property type="entry name" value="PsdUridine_synth_TruA_a/b_dom"/>
</dbReference>
<evidence type="ECO:0000259" key="8">
    <source>
        <dbReference type="Pfam" id="PF01416"/>
    </source>
</evidence>
<dbReference type="PANTHER" id="PTHR11142:SF0">
    <property type="entry name" value="TRNA PSEUDOURIDINE SYNTHASE-LIKE 1"/>
    <property type="match status" value="1"/>
</dbReference>
<evidence type="ECO:0000256" key="6">
    <source>
        <dbReference type="PIRSR" id="PIRSR001430-2"/>
    </source>
</evidence>
<dbReference type="EMBL" id="JAUOPB010000001">
    <property type="protein sequence ID" value="MDO6421103.1"/>
    <property type="molecule type" value="Genomic_DNA"/>
</dbReference>
<dbReference type="InterPro" id="IPR020103">
    <property type="entry name" value="PsdUridine_synth_cat_dom_sf"/>
</dbReference>
<comment type="function">
    <text evidence="4">Formation of pseudouridine at positions 38, 39 and 40 in the anticodon stem and loop of transfer RNAs.</text>
</comment>
<dbReference type="PIRSF" id="PIRSF001430">
    <property type="entry name" value="tRNA_psdUrid_synth"/>
    <property type="match status" value="1"/>
</dbReference>
<evidence type="ECO:0000256" key="4">
    <source>
        <dbReference type="HAMAP-Rule" id="MF_00171"/>
    </source>
</evidence>
<dbReference type="InterPro" id="IPR020094">
    <property type="entry name" value="TruA/RsuA/RluB/E/F_N"/>
</dbReference>
<dbReference type="AlphaFoldDB" id="A0AAW7X284"/>
<dbReference type="HAMAP" id="MF_00171">
    <property type="entry name" value="TruA"/>
    <property type="match status" value="1"/>
</dbReference>
<evidence type="ECO:0000256" key="1">
    <source>
        <dbReference type="ARBA" id="ARBA00009375"/>
    </source>
</evidence>
<protein>
    <recommendedName>
        <fullName evidence="4">tRNA pseudouridine synthase A</fullName>
        <ecNumber evidence="4">5.4.99.12</ecNumber>
    </recommendedName>
    <alternativeName>
        <fullName evidence="4">tRNA pseudouridine(38-40) synthase</fullName>
    </alternativeName>
    <alternativeName>
        <fullName evidence="4">tRNA pseudouridylate synthase I</fullName>
    </alternativeName>
    <alternativeName>
        <fullName evidence="4">tRNA-uridine isomerase I</fullName>
    </alternativeName>
</protein>
<organism evidence="9 10">
    <name type="scientific">Saccharophagus degradans</name>
    <dbReference type="NCBI Taxonomy" id="86304"/>
    <lineage>
        <taxon>Bacteria</taxon>
        <taxon>Pseudomonadati</taxon>
        <taxon>Pseudomonadota</taxon>
        <taxon>Gammaproteobacteria</taxon>
        <taxon>Cellvibrionales</taxon>
        <taxon>Cellvibrionaceae</taxon>
        <taxon>Saccharophagus</taxon>
    </lineage>
</organism>
<proteinExistence type="inferred from homology"/>
<evidence type="ECO:0000313" key="10">
    <source>
        <dbReference type="Proteomes" id="UP001169760"/>
    </source>
</evidence>
<name>A0AAW7X284_9GAMM</name>
<dbReference type="GO" id="GO:0160147">
    <property type="term" value="F:tRNA pseudouridine(38-40) synthase activity"/>
    <property type="evidence" value="ECO:0007669"/>
    <property type="project" value="UniProtKB-EC"/>
</dbReference>
<gene>
    <name evidence="4 9" type="primary">truA</name>
    <name evidence="9" type="ORF">Q4521_01310</name>
</gene>
<dbReference type="Pfam" id="PF01416">
    <property type="entry name" value="PseudoU_synth_1"/>
    <property type="match status" value="2"/>
</dbReference>
<feature type="active site" description="Nucleophile" evidence="4 5">
    <location>
        <position position="74"/>
    </location>
</feature>
<dbReference type="InterPro" id="IPR001406">
    <property type="entry name" value="PsdUridine_synth_TruA"/>
</dbReference>
<dbReference type="CDD" id="cd02570">
    <property type="entry name" value="PseudoU_synth_EcTruA"/>
    <property type="match status" value="1"/>
</dbReference>